<dbReference type="PROSITE" id="PS51296">
    <property type="entry name" value="RIESKE"/>
    <property type="match status" value="1"/>
</dbReference>
<organism evidence="6 7">
    <name type="scientific">Natronoarchaeum mannanilyticum</name>
    <dbReference type="NCBI Taxonomy" id="926360"/>
    <lineage>
        <taxon>Archaea</taxon>
        <taxon>Methanobacteriati</taxon>
        <taxon>Methanobacteriota</taxon>
        <taxon>Stenosarchaea group</taxon>
        <taxon>Halobacteria</taxon>
        <taxon>Halobacteriales</taxon>
        <taxon>Natronoarchaeaceae</taxon>
    </lineage>
</organism>
<feature type="domain" description="Rieske" evidence="5">
    <location>
        <begin position="13"/>
        <end position="119"/>
    </location>
</feature>
<gene>
    <name evidence="6" type="ORF">GCM10009020_19170</name>
</gene>
<dbReference type="Pfam" id="PF00355">
    <property type="entry name" value="Rieske"/>
    <property type="match status" value="1"/>
</dbReference>
<protein>
    <submittedName>
        <fullName evidence="6">Rieske (2Fe-2S) protein</fullName>
    </submittedName>
</protein>
<dbReference type="AlphaFoldDB" id="A0AAV3T953"/>
<evidence type="ECO:0000313" key="6">
    <source>
        <dbReference type="EMBL" id="GAA0672587.1"/>
    </source>
</evidence>
<dbReference type="Gene3D" id="2.102.10.10">
    <property type="entry name" value="Rieske [2Fe-2S] iron-sulphur domain"/>
    <property type="match status" value="1"/>
</dbReference>
<dbReference type="SUPFAM" id="SSF50022">
    <property type="entry name" value="ISP domain"/>
    <property type="match status" value="1"/>
</dbReference>
<evidence type="ECO:0000256" key="1">
    <source>
        <dbReference type="ARBA" id="ARBA00022714"/>
    </source>
</evidence>
<sequence length="147" mass="15590">MNPPANEGTMPPGAEIAAADEIPDDSTLIFTVRDADGEEAEAILVELDGEIAGWLNACQHMTHIKIDKGSGAAMRNGELVCENHGAYFEADTGYCSFGPCEGAYLEEVGVTVDDGVAYLTDDDYEFVRVGPVEDDPADLSSSSNVKI</sequence>
<evidence type="ECO:0000256" key="3">
    <source>
        <dbReference type="ARBA" id="ARBA00023004"/>
    </source>
</evidence>
<evidence type="ECO:0000256" key="2">
    <source>
        <dbReference type="ARBA" id="ARBA00022723"/>
    </source>
</evidence>
<evidence type="ECO:0000259" key="5">
    <source>
        <dbReference type="PROSITE" id="PS51296"/>
    </source>
</evidence>
<dbReference type="PANTHER" id="PTHR40261:SF1">
    <property type="entry name" value="RIESKE DOMAIN-CONTAINING PROTEIN"/>
    <property type="match status" value="1"/>
</dbReference>
<keyword evidence="2" id="KW-0479">Metal-binding</keyword>
<proteinExistence type="predicted"/>
<dbReference type="PANTHER" id="PTHR40261">
    <property type="match status" value="1"/>
</dbReference>
<evidence type="ECO:0000313" key="7">
    <source>
        <dbReference type="Proteomes" id="UP001500420"/>
    </source>
</evidence>
<dbReference type="GO" id="GO:0046872">
    <property type="term" value="F:metal ion binding"/>
    <property type="evidence" value="ECO:0007669"/>
    <property type="project" value="UniProtKB-KW"/>
</dbReference>
<dbReference type="GO" id="GO:0051537">
    <property type="term" value="F:2 iron, 2 sulfur cluster binding"/>
    <property type="evidence" value="ECO:0007669"/>
    <property type="project" value="UniProtKB-KW"/>
</dbReference>
<keyword evidence="4" id="KW-0411">Iron-sulfur</keyword>
<dbReference type="InterPro" id="IPR036922">
    <property type="entry name" value="Rieske_2Fe-2S_sf"/>
</dbReference>
<dbReference type="Proteomes" id="UP001500420">
    <property type="component" value="Unassembled WGS sequence"/>
</dbReference>
<dbReference type="EMBL" id="BAAADV010000003">
    <property type="protein sequence ID" value="GAA0672587.1"/>
    <property type="molecule type" value="Genomic_DNA"/>
</dbReference>
<keyword evidence="7" id="KW-1185">Reference proteome</keyword>
<keyword evidence="3" id="KW-0408">Iron</keyword>
<keyword evidence="1" id="KW-0001">2Fe-2S</keyword>
<reference evidence="6 7" key="1">
    <citation type="journal article" date="2019" name="Int. J. Syst. Evol. Microbiol.">
        <title>The Global Catalogue of Microorganisms (GCM) 10K type strain sequencing project: providing services to taxonomists for standard genome sequencing and annotation.</title>
        <authorList>
            <consortium name="The Broad Institute Genomics Platform"/>
            <consortium name="The Broad Institute Genome Sequencing Center for Infectious Disease"/>
            <person name="Wu L."/>
            <person name="Ma J."/>
        </authorList>
    </citation>
    <scope>NUCLEOTIDE SEQUENCE [LARGE SCALE GENOMIC DNA]</scope>
    <source>
        <strain evidence="6 7">JCM 16328</strain>
    </source>
</reference>
<evidence type="ECO:0000256" key="4">
    <source>
        <dbReference type="ARBA" id="ARBA00023014"/>
    </source>
</evidence>
<dbReference type="InterPro" id="IPR017941">
    <property type="entry name" value="Rieske_2Fe-2S"/>
</dbReference>
<name>A0AAV3T953_9EURY</name>
<accession>A0AAV3T953</accession>
<comment type="caution">
    <text evidence="6">The sequence shown here is derived from an EMBL/GenBank/DDBJ whole genome shotgun (WGS) entry which is preliminary data.</text>
</comment>